<organism evidence="13 14">
    <name type="scientific">Coccomyxa subellipsoidea</name>
    <dbReference type="NCBI Taxonomy" id="248742"/>
    <lineage>
        <taxon>Eukaryota</taxon>
        <taxon>Viridiplantae</taxon>
        <taxon>Chlorophyta</taxon>
        <taxon>core chlorophytes</taxon>
        <taxon>Trebouxiophyceae</taxon>
        <taxon>Trebouxiophyceae incertae sedis</taxon>
        <taxon>Coccomyxaceae</taxon>
        <taxon>Coccomyxa</taxon>
    </lineage>
</organism>
<dbReference type="Gene3D" id="1.10.1530.10">
    <property type="match status" value="1"/>
</dbReference>
<keyword evidence="8" id="KW-0443">Lipid metabolism</keyword>
<dbReference type="InterPro" id="IPR003767">
    <property type="entry name" value="Malate/L-lactate_DH-like"/>
</dbReference>
<comment type="cofactor">
    <cofactor evidence="1">
        <name>pyridoxal 5'-phosphate</name>
        <dbReference type="ChEBI" id="CHEBI:597326"/>
    </cofactor>
</comment>
<evidence type="ECO:0000313" key="13">
    <source>
        <dbReference type="EMBL" id="KAK9915457.1"/>
    </source>
</evidence>
<comment type="pathway">
    <text evidence="3">Sphingolipid metabolism.</text>
</comment>
<dbReference type="PANTHER" id="PTHR13693">
    <property type="entry name" value="CLASS II AMINOTRANSFERASE/8-AMINO-7-OXONONANOATE SYNTHASE"/>
    <property type="match status" value="1"/>
</dbReference>
<evidence type="ECO:0000256" key="2">
    <source>
        <dbReference type="ARBA" id="ARBA00004760"/>
    </source>
</evidence>
<dbReference type="EC" id="2.3.1.50" evidence="5"/>
<dbReference type="InterPro" id="IPR004839">
    <property type="entry name" value="Aminotransferase_I/II_large"/>
</dbReference>
<keyword evidence="9" id="KW-0560">Oxidoreductase</keyword>
<sequence>MSHGSLSPPFFVALATMASWTILFIMGHIRDLFRRRYSPDKKGYAPVRQDYEDFYTRRMFYRIHDCWNRPICSAPDSHIDVMERTAVCGQKPLTLTGRVRRCLNLGSYNYLGFAASDEYCTPRVLEAMDSYGWTMCSSRLDAGTTPVHLELEAAVADFVGKEAVLTFGMGYATNSIVLPALVGKGGLIISDSLNHASIVAGSRGSGAKVKVFAHNDVEHLESVLWRAIAEGQPRTRRPWKKILIVVEGVYSMEGESAKLAAIVAVKKKYKAYLYLDEAHSIGALGKGGRGVCEAQGVDPADVDIMMGTFTKSFGSCGGYIAADRDLIAYLRSVAPGHYYATSMAPPAAQQIISALQVVRGQDGTDRGARKIAALHENSNYFRKRLLDMGCNVLGDWDSPVMPLMLFNPGKVAATSRLCWERGVALVVVGFPATPLLTARARICISASHTRKDLDYALEVLSEACDLVMIKYNASKTMLSHGAQAISALGYTEGEIDVIVESILWSQLRGNSQGVIKIPSGAFAIPPGTGPAVVVQDSPVSASIDGQQCLGMLALQKATKLAVAKARQAGVGLVGVNNTASTTGALGHWVEQIAEAGLVGVIMCQSPEYVAPHGSTEAIFGTNPIAMGCPSDEGPVIVDLATSAQAWYSLFVAREKEEAVGEDIGYDAHGEPTTDPGAILDGGAIRTFDRSYKGSALALLVEILGGALAGGAVEAKAAARNWGSLVAAVDPAVLGDSAAFRARVSALLHRVKAARRAPGVSEIRLPGESSAELAERCKAAGVVPMSSRLYEQLRAAASAGGPNKAPAAVSSSDGRVFENGSVPSATYHAGAAGV</sequence>
<dbReference type="InterPro" id="IPR001917">
    <property type="entry name" value="Aminotrans_II_pyridoxalP_BS"/>
</dbReference>
<dbReference type="EMBL" id="JALJOT010000005">
    <property type="protein sequence ID" value="KAK9915457.1"/>
    <property type="molecule type" value="Genomic_DNA"/>
</dbReference>
<dbReference type="InterPro" id="IPR036111">
    <property type="entry name" value="Mal/L-sulfo/L-lacto_DH-like_sf"/>
</dbReference>
<dbReference type="InterPro" id="IPR015422">
    <property type="entry name" value="PyrdxlP-dep_Trfase_small"/>
</dbReference>
<evidence type="ECO:0000256" key="5">
    <source>
        <dbReference type="ARBA" id="ARBA00013220"/>
    </source>
</evidence>
<comment type="similarity">
    <text evidence="4">Belongs to the class-II pyridoxal-phosphate-dependent aminotransferase family.</text>
</comment>
<keyword evidence="7" id="KW-0663">Pyridoxal phosphate</keyword>
<comment type="catalytic activity">
    <reaction evidence="10">
        <text>L-serine + hexadecanoyl-CoA + H(+) = 3-oxosphinganine + CO2 + CoA</text>
        <dbReference type="Rhea" id="RHEA:14761"/>
        <dbReference type="ChEBI" id="CHEBI:15378"/>
        <dbReference type="ChEBI" id="CHEBI:16526"/>
        <dbReference type="ChEBI" id="CHEBI:33384"/>
        <dbReference type="ChEBI" id="CHEBI:57287"/>
        <dbReference type="ChEBI" id="CHEBI:57379"/>
        <dbReference type="ChEBI" id="CHEBI:58299"/>
        <dbReference type="EC" id="2.3.1.50"/>
    </reaction>
</comment>
<evidence type="ECO:0000256" key="1">
    <source>
        <dbReference type="ARBA" id="ARBA00001933"/>
    </source>
</evidence>
<dbReference type="InterPro" id="IPR015421">
    <property type="entry name" value="PyrdxlP-dep_Trfase_major"/>
</dbReference>
<keyword evidence="11" id="KW-0472">Membrane</keyword>
<keyword evidence="6" id="KW-0808">Transferase</keyword>
<evidence type="ECO:0000313" key="14">
    <source>
        <dbReference type="Proteomes" id="UP001491310"/>
    </source>
</evidence>
<proteinExistence type="inferred from homology"/>
<dbReference type="PROSITE" id="PS00599">
    <property type="entry name" value="AA_TRANSFER_CLASS_2"/>
    <property type="match status" value="1"/>
</dbReference>
<evidence type="ECO:0000256" key="7">
    <source>
        <dbReference type="ARBA" id="ARBA00022898"/>
    </source>
</evidence>
<dbReference type="SUPFAM" id="SSF53383">
    <property type="entry name" value="PLP-dependent transferases"/>
    <property type="match status" value="1"/>
</dbReference>
<accession>A0ABR2YUA6</accession>
<dbReference type="Pfam" id="PF00155">
    <property type="entry name" value="Aminotran_1_2"/>
    <property type="match status" value="1"/>
</dbReference>
<evidence type="ECO:0000256" key="3">
    <source>
        <dbReference type="ARBA" id="ARBA00004991"/>
    </source>
</evidence>
<dbReference type="InterPro" id="IPR050087">
    <property type="entry name" value="AON_synthase_class-II"/>
</dbReference>
<keyword evidence="11" id="KW-0812">Transmembrane</keyword>
<evidence type="ECO:0000256" key="4">
    <source>
        <dbReference type="ARBA" id="ARBA00008392"/>
    </source>
</evidence>
<dbReference type="InterPro" id="IPR043144">
    <property type="entry name" value="Mal/L-sulf/L-lact_DH-like_ah"/>
</dbReference>
<dbReference type="Gene3D" id="3.90.1150.10">
    <property type="entry name" value="Aspartate Aminotransferase, domain 1"/>
    <property type="match status" value="1"/>
</dbReference>
<comment type="pathway">
    <text evidence="2">Lipid metabolism; sphingolipid metabolism.</text>
</comment>
<evidence type="ECO:0000259" key="12">
    <source>
        <dbReference type="Pfam" id="PF00155"/>
    </source>
</evidence>
<keyword evidence="11" id="KW-1133">Transmembrane helix</keyword>
<evidence type="ECO:0000256" key="6">
    <source>
        <dbReference type="ARBA" id="ARBA00022679"/>
    </source>
</evidence>
<keyword evidence="14" id="KW-1185">Reference proteome</keyword>
<comment type="caution">
    <text evidence="13">The sequence shown here is derived from an EMBL/GenBank/DDBJ whole genome shotgun (WGS) entry which is preliminary data.</text>
</comment>
<dbReference type="Pfam" id="PF02615">
    <property type="entry name" value="Ldh_2"/>
    <property type="match status" value="1"/>
</dbReference>
<dbReference type="InterPro" id="IPR015424">
    <property type="entry name" value="PyrdxlP-dep_Trfase"/>
</dbReference>
<evidence type="ECO:0000256" key="11">
    <source>
        <dbReference type="SAM" id="Phobius"/>
    </source>
</evidence>
<protein>
    <recommendedName>
        <fullName evidence="5">serine C-palmitoyltransferase</fullName>
        <ecNumber evidence="5">2.3.1.50</ecNumber>
    </recommendedName>
</protein>
<dbReference type="SUPFAM" id="SSF89733">
    <property type="entry name" value="L-sulfolactate dehydrogenase-like"/>
    <property type="match status" value="1"/>
</dbReference>
<feature type="domain" description="Aminotransferase class I/classII large" evidence="12">
    <location>
        <begin position="102"/>
        <end position="460"/>
    </location>
</feature>
<evidence type="ECO:0000256" key="10">
    <source>
        <dbReference type="ARBA" id="ARBA00048528"/>
    </source>
</evidence>
<evidence type="ECO:0000256" key="9">
    <source>
        <dbReference type="ARBA" id="ARBA00023002"/>
    </source>
</evidence>
<dbReference type="CDD" id="cd06454">
    <property type="entry name" value="KBL_like"/>
    <property type="match status" value="1"/>
</dbReference>
<evidence type="ECO:0000256" key="8">
    <source>
        <dbReference type="ARBA" id="ARBA00022919"/>
    </source>
</evidence>
<dbReference type="PANTHER" id="PTHR13693:SF3">
    <property type="entry name" value="LD36009P"/>
    <property type="match status" value="1"/>
</dbReference>
<dbReference type="Proteomes" id="UP001491310">
    <property type="component" value="Unassembled WGS sequence"/>
</dbReference>
<name>A0ABR2YUA6_9CHLO</name>
<dbReference type="InterPro" id="IPR043143">
    <property type="entry name" value="Mal/L-sulf/L-lact_DH-like_NADP"/>
</dbReference>
<dbReference type="Gene3D" id="3.40.640.10">
    <property type="entry name" value="Type I PLP-dependent aspartate aminotransferase-like (Major domain)"/>
    <property type="match status" value="1"/>
</dbReference>
<gene>
    <name evidence="13" type="ORF">WJX75_009449</name>
</gene>
<reference evidence="13 14" key="1">
    <citation type="journal article" date="2024" name="Nat. Commun.">
        <title>Phylogenomics reveals the evolutionary origins of lichenization in chlorophyte algae.</title>
        <authorList>
            <person name="Puginier C."/>
            <person name="Libourel C."/>
            <person name="Otte J."/>
            <person name="Skaloud P."/>
            <person name="Haon M."/>
            <person name="Grisel S."/>
            <person name="Petersen M."/>
            <person name="Berrin J.G."/>
            <person name="Delaux P.M."/>
            <person name="Dal Grande F."/>
            <person name="Keller J."/>
        </authorList>
    </citation>
    <scope>NUCLEOTIDE SEQUENCE [LARGE SCALE GENOMIC DNA]</scope>
    <source>
        <strain evidence="13 14">SAG 216-7</strain>
    </source>
</reference>
<dbReference type="Gene3D" id="3.30.1370.60">
    <property type="entry name" value="Hypothetical oxidoreductase yiak, domain 2"/>
    <property type="match status" value="1"/>
</dbReference>
<feature type="transmembrane region" description="Helical" evidence="11">
    <location>
        <begin position="6"/>
        <end position="26"/>
    </location>
</feature>
<keyword evidence="8" id="KW-0746">Sphingolipid metabolism</keyword>